<evidence type="ECO:0000313" key="3">
    <source>
        <dbReference type="Proteomes" id="UP000649617"/>
    </source>
</evidence>
<protein>
    <submittedName>
        <fullName evidence="2">Rtf2 protein</fullName>
    </submittedName>
</protein>
<feature type="region of interest" description="Disordered" evidence="1">
    <location>
        <begin position="196"/>
        <end position="233"/>
    </location>
</feature>
<reference evidence="2" key="1">
    <citation type="submission" date="2021-02" db="EMBL/GenBank/DDBJ databases">
        <authorList>
            <person name="Dougan E. K."/>
            <person name="Rhodes N."/>
            <person name="Thang M."/>
            <person name="Chan C."/>
        </authorList>
    </citation>
    <scope>NUCLEOTIDE SEQUENCE</scope>
</reference>
<dbReference type="EMBL" id="CAJNIZ010014758">
    <property type="protein sequence ID" value="CAE7366036.1"/>
    <property type="molecule type" value="Genomic_DNA"/>
</dbReference>
<proteinExistence type="predicted"/>
<dbReference type="GO" id="GO:0005634">
    <property type="term" value="C:nucleus"/>
    <property type="evidence" value="ECO:0007669"/>
    <property type="project" value="TreeGrafter"/>
</dbReference>
<evidence type="ECO:0000256" key="1">
    <source>
        <dbReference type="SAM" id="MobiDB-lite"/>
    </source>
</evidence>
<dbReference type="GO" id="GO:0006274">
    <property type="term" value="P:DNA replication termination"/>
    <property type="evidence" value="ECO:0007669"/>
    <property type="project" value="TreeGrafter"/>
</dbReference>
<gene>
    <name evidence="2" type="primary">rtf2</name>
    <name evidence="2" type="ORF">SPIL2461_LOCUS8835</name>
</gene>
<keyword evidence="3" id="KW-1185">Reference proteome</keyword>
<feature type="compositionally biased region" description="Low complexity" evidence="1">
    <location>
        <begin position="206"/>
        <end position="233"/>
    </location>
</feature>
<accession>A0A812Q2L5</accession>
<sequence length="233" mass="25370">MGGDGGQVIDRATMVKTKGWGLTKGSGDRYAASLGEMNSYVQMIFEDRGLGTLERHRVRMSTCMISQEALRDPVVACKLGNLYNKEAVIAALLNRKMPEDLSHIRALKDVKQCMVTWAEAEKEEGQKRMVCPVSREDLDSGSSRAVLIWPSGAVISAKSLKEMKMKECPLTSKPFDADKDVIPLAPDGEELKKLRERLPTKKRKAQAVAAPAEAEEAAPSIRAPTAAADGSVL</sequence>
<dbReference type="InterPro" id="IPR006735">
    <property type="entry name" value="Rtf2"/>
</dbReference>
<dbReference type="Proteomes" id="UP000649617">
    <property type="component" value="Unassembled WGS sequence"/>
</dbReference>
<dbReference type="PANTHER" id="PTHR12775">
    <property type="entry name" value="PROTEIN C20ORF43 HOMOLOG"/>
    <property type="match status" value="1"/>
</dbReference>
<comment type="caution">
    <text evidence="2">The sequence shown here is derived from an EMBL/GenBank/DDBJ whole genome shotgun (WGS) entry which is preliminary data.</text>
</comment>
<dbReference type="Pfam" id="PF04641">
    <property type="entry name" value="Rtf2"/>
    <property type="match status" value="1"/>
</dbReference>
<organism evidence="2 3">
    <name type="scientific">Symbiodinium pilosum</name>
    <name type="common">Dinoflagellate</name>
    <dbReference type="NCBI Taxonomy" id="2952"/>
    <lineage>
        <taxon>Eukaryota</taxon>
        <taxon>Sar</taxon>
        <taxon>Alveolata</taxon>
        <taxon>Dinophyceae</taxon>
        <taxon>Suessiales</taxon>
        <taxon>Symbiodiniaceae</taxon>
        <taxon>Symbiodinium</taxon>
    </lineage>
</organism>
<name>A0A812Q2L5_SYMPI</name>
<evidence type="ECO:0000313" key="2">
    <source>
        <dbReference type="EMBL" id="CAE7366036.1"/>
    </source>
</evidence>
<dbReference type="AlphaFoldDB" id="A0A812Q2L5"/>
<dbReference type="PANTHER" id="PTHR12775:SF0">
    <property type="entry name" value="REPLICATION TERMINATION FACTOR 2"/>
    <property type="match status" value="1"/>
</dbReference>
<dbReference type="OrthoDB" id="247013at2759"/>